<dbReference type="RefSeq" id="WP_027952565.1">
    <property type="nucleotide sequence ID" value="NZ_JADU01000024.1"/>
</dbReference>
<proteinExistence type="predicted"/>
<dbReference type="InterPro" id="IPR016181">
    <property type="entry name" value="Acyl_CoA_acyltransferase"/>
</dbReference>
<dbReference type="Gene3D" id="3.40.630.30">
    <property type="match status" value="1"/>
</dbReference>
<evidence type="ECO:0000313" key="2">
    <source>
        <dbReference type="EMBL" id="MFB9897416.1"/>
    </source>
</evidence>
<keyword evidence="2" id="KW-0808">Transferase</keyword>
<sequence>METYRVRLYSTGEVLPEMTCSNFFHSSELFHMIEKTSGQRPYMAVATDAAGRVMGHLLAIIRRRCTWFPPFLYTQGRIYSEGEYADDETSEEVFGQMLAVLTRKLRRRLCLYIEFSDLSRKMFGYRYLRQNGYFPVSWQEVHNSLHSKPPEERLTDKMRGRIARVRQQGVETREARSSEEVHAFHRLLRNYYRLKLRRIIPPESQVQALYESRHARIFVTTFKGKIIGGCVCVYSAGNAYLWYLASRRKSYPHLHPNLMTVWQAIVWAWKHNYAHIFFLDVGLPFPQNPFRQFILSFGGKPVAKYRWFRFSIEAFNRMASWFYRE</sequence>
<feature type="domain" description="BioF2-like acetyltransferase" evidence="1">
    <location>
        <begin position="157"/>
        <end position="279"/>
    </location>
</feature>
<dbReference type="EMBL" id="JBHLZF010000002">
    <property type="protein sequence ID" value="MFB9897416.1"/>
    <property type="molecule type" value="Genomic_DNA"/>
</dbReference>
<dbReference type="SUPFAM" id="SSF55729">
    <property type="entry name" value="Acyl-CoA N-acyltransferases (Nat)"/>
    <property type="match status" value="1"/>
</dbReference>
<reference evidence="2 3" key="1">
    <citation type="submission" date="2024-09" db="EMBL/GenBank/DDBJ databases">
        <authorList>
            <person name="Sun Q."/>
            <person name="Mori K."/>
        </authorList>
    </citation>
    <scope>NUCLEOTIDE SEQUENCE [LARGE SCALE GENOMIC DNA]</scope>
    <source>
        <strain evidence="2 3">ATCC 51272</strain>
    </source>
</reference>
<comment type="caution">
    <text evidence="2">The sequence shown here is derived from an EMBL/GenBank/DDBJ whole genome shotgun (WGS) entry which is preliminary data.</text>
</comment>
<organism evidence="2 3">
    <name type="scientific">Hallella seregens ATCC 51272</name>
    <dbReference type="NCBI Taxonomy" id="1336250"/>
    <lineage>
        <taxon>Bacteria</taxon>
        <taxon>Pseudomonadati</taxon>
        <taxon>Bacteroidota</taxon>
        <taxon>Bacteroidia</taxon>
        <taxon>Bacteroidales</taxon>
        <taxon>Prevotellaceae</taxon>
        <taxon>Hallella</taxon>
    </lineage>
</organism>
<keyword evidence="2" id="KW-0012">Acyltransferase</keyword>
<name>A0ABV5ZJ75_9BACT</name>
<keyword evidence="3" id="KW-1185">Reference proteome</keyword>
<dbReference type="InterPro" id="IPR050644">
    <property type="entry name" value="PG_Glycine_Bridge_Synth"/>
</dbReference>
<accession>A0ABV5ZJ75</accession>
<protein>
    <submittedName>
        <fullName evidence="2">GNAT family N-acetyltransferase</fullName>
        <ecNumber evidence="2">2.3.1.-</ecNumber>
    </submittedName>
</protein>
<dbReference type="PANTHER" id="PTHR36174">
    <property type="entry name" value="LIPID II:GLYCINE GLYCYLTRANSFERASE"/>
    <property type="match status" value="1"/>
</dbReference>
<evidence type="ECO:0000313" key="3">
    <source>
        <dbReference type="Proteomes" id="UP001589688"/>
    </source>
</evidence>
<dbReference type="EC" id="2.3.1.-" evidence="2"/>
<dbReference type="Proteomes" id="UP001589688">
    <property type="component" value="Unassembled WGS sequence"/>
</dbReference>
<gene>
    <name evidence="2" type="ORF">ACFFK8_06300</name>
</gene>
<dbReference type="Pfam" id="PF13480">
    <property type="entry name" value="Acetyltransf_6"/>
    <property type="match status" value="1"/>
</dbReference>
<dbReference type="InterPro" id="IPR038740">
    <property type="entry name" value="BioF2-like_GNAT_dom"/>
</dbReference>
<dbReference type="PANTHER" id="PTHR36174:SF1">
    <property type="entry name" value="LIPID II:GLYCINE GLYCYLTRANSFERASE"/>
    <property type="match status" value="1"/>
</dbReference>
<dbReference type="GO" id="GO:0016746">
    <property type="term" value="F:acyltransferase activity"/>
    <property type="evidence" value="ECO:0007669"/>
    <property type="project" value="UniProtKB-KW"/>
</dbReference>
<evidence type="ECO:0000259" key="1">
    <source>
        <dbReference type="Pfam" id="PF13480"/>
    </source>
</evidence>